<dbReference type="EMBL" id="LR031945">
    <property type="protein sequence ID" value="VDD66037.1"/>
    <property type="molecule type" value="Genomic_DNA"/>
</dbReference>
<accession>A0A3P6G529</accession>
<proteinExistence type="predicted"/>
<organism evidence="1">
    <name type="scientific">Brassica oleracea</name>
    <name type="common">Wild cabbage</name>
    <dbReference type="NCBI Taxonomy" id="3712"/>
    <lineage>
        <taxon>Eukaryota</taxon>
        <taxon>Viridiplantae</taxon>
        <taxon>Streptophyta</taxon>
        <taxon>Embryophyta</taxon>
        <taxon>Tracheophyta</taxon>
        <taxon>Spermatophyta</taxon>
        <taxon>Magnoliopsida</taxon>
        <taxon>eudicotyledons</taxon>
        <taxon>Gunneridae</taxon>
        <taxon>Pentapetalae</taxon>
        <taxon>rosids</taxon>
        <taxon>malvids</taxon>
        <taxon>Brassicales</taxon>
        <taxon>Brassicaceae</taxon>
        <taxon>Brassiceae</taxon>
        <taxon>Brassica</taxon>
    </lineage>
</organism>
<feature type="non-terminal residue" evidence="1">
    <location>
        <position position="1"/>
    </location>
</feature>
<name>A0A3P6G529_BRAOL</name>
<dbReference type="AlphaFoldDB" id="A0A3P6G529"/>
<gene>
    <name evidence="1" type="ORF">BOLSC85T61265H</name>
</gene>
<sequence>YHEHDDPEQIRLEAERDKSVLNGRDTETINSTDATQEVKEHIVNLEPNEMHQEESELNAIRLMWIKRWKWFVRFKISFRLKRLIQFWKHQRKRFQSLRYCFLQQNLNASHR</sequence>
<reference evidence="1" key="1">
    <citation type="submission" date="2018-11" db="EMBL/GenBank/DDBJ databases">
        <authorList>
            <consortium name="Genoscope - CEA"/>
            <person name="William W."/>
        </authorList>
    </citation>
    <scope>NUCLEOTIDE SEQUENCE</scope>
</reference>
<evidence type="ECO:0000313" key="1">
    <source>
        <dbReference type="EMBL" id="VDD66037.1"/>
    </source>
</evidence>
<protein>
    <submittedName>
        <fullName evidence="1">Uncharacterized protein</fullName>
    </submittedName>
</protein>